<dbReference type="Proteomes" id="UP000257016">
    <property type="component" value="Unassembled WGS sequence"/>
</dbReference>
<dbReference type="Gene3D" id="3.10.20.860">
    <property type="match status" value="1"/>
</dbReference>
<evidence type="ECO:0008006" key="7">
    <source>
        <dbReference type="Google" id="ProtNLM"/>
    </source>
</evidence>
<dbReference type="InterPro" id="IPR010982">
    <property type="entry name" value="Lambda_DNA-bd_dom_sf"/>
</dbReference>
<dbReference type="GO" id="GO:0003677">
    <property type="term" value="F:DNA binding"/>
    <property type="evidence" value="ECO:0007669"/>
    <property type="project" value="InterPro"/>
</dbReference>
<sequence>MTTHVLCDVCGEGHVASVYGQNEIEHKGATFSVPFVMSHCEECGSDYASASDMRQNKRAVVELRKKLECLLTGQEVHAIRVGAGLKKVQAVKIFGGGPVAFSKYEADDVTQSASMDKLIRVAAQVPTALAWLAHAAGEEEVATAICSKEVSRISTILEADGVLKDARCVVHAVLKHTLLDSPISCYSKVFVSESSEEDELAVDVQTGGTVHSMARFVQRKNAAYEMSLDYDAPASNLPAALKSMQSYKLEAA</sequence>
<organism evidence="3">
    <name type="scientific">Cupriavidus taiwanensis</name>
    <dbReference type="NCBI Taxonomy" id="164546"/>
    <lineage>
        <taxon>Bacteria</taxon>
        <taxon>Pseudomonadati</taxon>
        <taxon>Pseudomonadota</taxon>
        <taxon>Betaproteobacteria</taxon>
        <taxon>Burkholderiales</taxon>
        <taxon>Burkholderiaceae</taxon>
        <taxon>Cupriavidus</taxon>
    </lineage>
</organism>
<gene>
    <name evidence="2" type="ORF">CBM2586_P300004</name>
    <name evidence="1" type="ORF">CBM2589_P300004</name>
    <name evidence="3" type="ORF">CBM2594_P230004</name>
    <name evidence="4" type="ORF">CBM2636_P20289</name>
</gene>
<evidence type="ECO:0000313" key="6">
    <source>
        <dbReference type="Proteomes" id="UP000256297"/>
    </source>
</evidence>
<dbReference type="InterPro" id="IPR022452">
    <property type="entry name" value="MqsA"/>
</dbReference>
<dbReference type="InterPro" id="IPR032758">
    <property type="entry name" value="MqsA/HigA-2"/>
</dbReference>
<dbReference type="Proteomes" id="UP000256297">
    <property type="component" value="Plasmid CBM2589_p"/>
</dbReference>
<dbReference type="GeneID" id="29763572"/>
<dbReference type="EMBL" id="LT984815">
    <property type="protein sequence ID" value="SPD69602.1"/>
    <property type="molecule type" value="Genomic_DNA"/>
</dbReference>
<proteinExistence type="predicted"/>
<protein>
    <recommendedName>
        <fullName evidence="7">Zinc finger/helix-turn-helix protein, YgiT family</fullName>
    </recommendedName>
</protein>
<geneLocation type="plasmid" evidence="5">
    <name>cbm2636p</name>
</geneLocation>
<dbReference type="EMBL" id="OFSP01000063">
    <property type="protein sequence ID" value="SOY76652.1"/>
    <property type="molecule type" value="Genomic_DNA"/>
</dbReference>
<evidence type="ECO:0000313" key="4">
    <source>
        <dbReference type="EMBL" id="SPD69602.1"/>
    </source>
</evidence>
<evidence type="ECO:0000313" key="2">
    <source>
        <dbReference type="EMBL" id="SOY77909.1"/>
    </source>
</evidence>
<accession>A0A375GSR1</accession>
<dbReference type="EMBL" id="OFSN01000051">
    <property type="protein sequence ID" value="SOY77909.1"/>
    <property type="molecule type" value="Genomic_DNA"/>
</dbReference>
<name>A0A375GSR1_9BURK</name>
<dbReference type="NCBIfam" id="TIGR03830">
    <property type="entry name" value="CxxCG_CxxCG_HTH"/>
    <property type="match status" value="1"/>
</dbReference>
<keyword evidence="4" id="KW-0614">Plasmid</keyword>
<evidence type="ECO:0000313" key="3">
    <source>
        <dbReference type="EMBL" id="SPC25252.1"/>
    </source>
</evidence>
<dbReference type="Gene3D" id="1.10.260.40">
    <property type="entry name" value="lambda repressor-like DNA-binding domains"/>
    <property type="match status" value="1"/>
</dbReference>
<evidence type="ECO:0000313" key="5">
    <source>
        <dbReference type="Proteomes" id="UP000254259"/>
    </source>
</evidence>
<dbReference type="Pfam" id="PF15731">
    <property type="entry name" value="MqsA_antitoxin"/>
    <property type="match status" value="1"/>
</dbReference>
<dbReference type="EMBL" id="OGUU01000029">
    <property type="protein sequence ID" value="SPC25252.1"/>
    <property type="molecule type" value="Genomic_DNA"/>
</dbReference>
<geneLocation type="plasmid" evidence="4">
    <name>CBM2636p</name>
</geneLocation>
<dbReference type="Proteomes" id="UP000254259">
    <property type="component" value="Plasmid CBM2636p"/>
</dbReference>
<evidence type="ECO:0000313" key="1">
    <source>
        <dbReference type="EMBL" id="SOY76652.1"/>
    </source>
</evidence>
<dbReference type="Proteomes" id="UP000257139">
    <property type="component" value="Plasmid CBM2594_p"/>
</dbReference>
<geneLocation type="plasmid" evidence="6">
    <name>cbm2589_p</name>
</geneLocation>
<dbReference type="RefSeq" id="WP_012354751.1">
    <property type="nucleotide sequence ID" value="NZ_CBCRZP010000102.1"/>
</dbReference>
<reference evidence="5 6" key="1">
    <citation type="submission" date="2018-01" db="EMBL/GenBank/DDBJ databases">
        <authorList>
            <person name="Clerissi C."/>
        </authorList>
    </citation>
    <scope>NUCLEOTIDE SEQUENCE [LARGE SCALE GENOMIC DNA]</scope>
    <source>
        <strain evidence="2">Cupriavidus taiwanensis LMG 19430</strain>
        <strain evidence="1">Cupriavidus taiwanensis STM 3521</strain>
        <strain evidence="3">Cupriavidus taiwanensis STM 6021</strain>
        <strain evidence="4">Cupriavidus taiwanensis SWF 66322</strain>
        <plasmid evidence="6">cbm2589_p</plasmid>
        <plasmid evidence="5">cbm2636p</plasmid>
        <plasmid evidence="4">CBM2636p</plasmid>
    </source>
</reference>
<dbReference type="AlphaFoldDB" id="A0A375GSR1"/>